<feature type="region of interest" description="Disordered" evidence="1">
    <location>
        <begin position="213"/>
        <end position="255"/>
    </location>
</feature>
<sequence>MSASISNIVCSLPVAVHRVEAKLSSLSDNRLDVPEPEPSVRKDMHLNAGGLNGVSITGDTEDTPPTIAVSQCGNHRRQASTASSASLGYATGPGSTAAPSSASSVSYGYGYGYSGSGSLASYTGSISSGGGTTHFRAAAVVGQMASTAEGTPWSETQLSSQHTEHVSSISTHQRPVSPMLTNAALCNTTRDYLNGDDITSSTSVTELTVALAPASPRTPSTLVAPAPTPPPPPPPPSLSVVPTSIPSESDEHPQSSLACLLQNAIAARKMKASNSKMPPAVPTPPSPSPPPPPALSCRSTQRIPNDEFYQQDPPEMGFGVSTMQRRESVLSTPKISLTNPVVTSVMHEMQRRIEARRMALEAVESSVCGTLPVQPEELQAFTKRFNPPISTSNVQFQRVIPSPKPLNDGLVSRKCAPLSNLASIKPTTAHPPLPNQTVSTLTRAELDILRREIIAELRREVLLAKNEILDSIRLRKI</sequence>
<evidence type="ECO:0000313" key="3">
    <source>
        <dbReference type="Proteomes" id="UP000748531"/>
    </source>
</evidence>
<protein>
    <submittedName>
        <fullName evidence="2">Protein enabled</fullName>
    </submittedName>
</protein>
<dbReference type="Proteomes" id="UP000748531">
    <property type="component" value="Unassembled WGS sequence"/>
</dbReference>
<comment type="caution">
    <text evidence="2">The sequence shown here is derived from an EMBL/GenBank/DDBJ whole genome shotgun (WGS) entry which is preliminary data.</text>
</comment>
<evidence type="ECO:0000256" key="1">
    <source>
        <dbReference type="SAM" id="MobiDB-lite"/>
    </source>
</evidence>
<reference evidence="2" key="1">
    <citation type="submission" date="2019-05" db="EMBL/GenBank/DDBJ databases">
        <title>Annotation for the trematode Paragonimus heterotremus.</title>
        <authorList>
            <person name="Choi Y.-J."/>
        </authorList>
    </citation>
    <scope>NUCLEOTIDE SEQUENCE</scope>
    <source>
        <strain evidence="2">LC</strain>
    </source>
</reference>
<proteinExistence type="predicted"/>
<name>A0A8J4T2M7_9TREM</name>
<feature type="compositionally biased region" description="Pro residues" evidence="1">
    <location>
        <begin position="279"/>
        <end position="294"/>
    </location>
</feature>
<dbReference type="AlphaFoldDB" id="A0A8J4T2M7"/>
<evidence type="ECO:0000313" key="2">
    <source>
        <dbReference type="EMBL" id="KAF5402785.1"/>
    </source>
</evidence>
<dbReference type="PANTHER" id="PTHR23330">
    <property type="entry name" value="P300 TRANSCRIPTIONAL COFACTOR JMY-RELATED"/>
    <property type="match status" value="1"/>
</dbReference>
<keyword evidence="3" id="KW-1185">Reference proteome</keyword>
<gene>
    <name evidence="2" type="ORF">PHET_03708</name>
</gene>
<dbReference type="OrthoDB" id="31170at2759"/>
<organism evidence="2 3">
    <name type="scientific">Paragonimus heterotremus</name>
    <dbReference type="NCBI Taxonomy" id="100268"/>
    <lineage>
        <taxon>Eukaryota</taxon>
        <taxon>Metazoa</taxon>
        <taxon>Spiralia</taxon>
        <taxon>Lophotrochozoa</taxon>
        <taxon>Platyhelminthes</taxon>
        <taxon>Trematoda</taxon>
        <taxon>Digenea</taxon>
        <taxon>Plagiorchiida</taxon>
        <taxon>Troglotremata</taxon>
        <taxon>Troglotrematidae</taxon>
        <taxon>Paragonimus</taxon>
    </lineage>
</organism>
<dbReference type="PANTHER" id="PTHR23330:SF9">
    <property type="entry name" value="PROLINE-RICH PROTEIN 11"/>
    <property type="match status" value="1"/>
</dbReference>
<feature type="compositionally biased region" description="Pro residues" evidence="1">
    <location>
        <begin position="226"/>
        <end position="237"/>
    </location>
</feature>
<accession>A0A8J4T2M7</accession>
<dbReference type="EMBL" id="LUCH01001601">
    <property type="protein sequence ID" value="KAF5402785.1"/>
    <property type="molecule type" value="Genomic_DNA"/>
</dbReference>
<feature type="region of interest" description="Disordered" evidence="1">
    <location>
        <begin position="269"/>
        <end position="299"/>
    </location>
</feature>
<feature type="region of interest" description="Disordered" evidence="1">
    <location>
        <begin position="148"/>
        <end position="174"/>
    </location>
</feature>